<keyword evidence="6" id="KW-1185">Reference proteome</keyword>
<dbReference type="FunCoup" id="S7W939">
    <property type="interactions" value="209"/>
</dbReference>
<dbReference type="OrthoDB" id="417697at2759"/>
<comment type="similarity">
    <text evidence="1 4">Belongs to the methyltransferase superfamily. METL family.</text>
</comment>
<dbReference type="PIRSF" id="PIRSF037755">
    <property type="entry name" value="Mettl2_prd"/>
    <property type="match status" value="1"/>
</dbReference>
<evidence type="ECO:0000313" key="5">
    <source>
        <dbReference type="EMBL" id="EPR79445.1"/>
    </source>
</evidence>
<dbReference type="GO" id="GO:0008757">
    <property type="term" value="F:S-adenosylmethionine-dependent methyltransferase activity"/>
    <property type="evidence" value="ECO:0007669"/>
    <property type="project" value="UniProtKB-ARBA"/>
</dbReference>
<dbReference type="Proteomes" id="UP000014978">
    <property type="component" value="Unassembled WGS sequence"/>
</dbReference>
<dbReference type="Gene3D" id="3.40.50.150">
    <property type="entry name" value="Vaccinia Virus protein VP39"/>
    <property type="match status" value="1"/>
</dbReference>
<dbReference type="InterPro" id="IPR029063">
    <property type="entry name" value="SAM-dependent_MTases_sf"/>
</dbReference>
<proteinExistence type="inferred from homology"/>
<dbReference type="InterPro" id="IPR026113">
    <property type="entry name" value="METTL2/6/8-like"/>
</dbReference>
<dbReference type="SUPFAM" id="SSF53335">
    <property type="entry name" value="S-adenosyl-L-methionine-dependent methyltransferases"/>
    <property type="match status" value="1"/>
</dbReference>
<evidence type="ECO:0000256" key="4">
    <source>
        <dbReference type="PIRNR" id="PIRNR037755"/>
    </source>
</evidence>
<dbReference type="HOGENOM" id="CLU_029724_1_1_1"/>
<dbReference type="GO" id="GO:0008173">
    <property type="term" value="F:RNA methyltransferase activity"/>
    <property type="evidence" value="ECO:0007669"/>
    <property type="project" value="UniProtKB-ARBA"/>
</dbReference>
<dbReference type="OMA" id="PAKYWDI"/>
<comment type="function">
    <text evidence="4">S-adenosyl-L-methionine-dependent methyltransferase.</text>
</comment>
<dbReference type="PANTHER" id="PTHR22809:SF5">
    <property type="entry name" value="TRNA N(3)-METHYLCYTIDINE METHYLTRANSFERASE METTL6"/>
    <property type="match status" value="1"/>
</dbReference>
<dbReference type="InParanoid" id="S7W939"/>
<gene>
    <name evidence="5" type="ORF">SLOPH_1350</name>
</gene>
<dbReference type="EC" id="2.1.1.-" evidence="4"/>
<sequence>MERKRLLTDHNLKDNHNAWDDVSLSGEDLENAISKIESDNISVKENTSIVEIDDKYWNDFYKKYQDTFFRDRKWMKEQYSELFIDNQKILEIGCGAGNSLSLFDFEKNKIMGCDYSENSINICKQRYPQGTFFVHDITKDDIPKNNFDAITLIFTLSAIDPLNHKKVINRIKKSLKTNGLLYFRDYGFLDLVQIRSKKIIKNNFYQQPDGTYRYFFKLDEVKELMKDFEIIKIEEQKKLLYNRKKKIEMHRIQVNGIFRKK</sequence>
<dbReference type="STRING" id="1358809.S7W939"/>
<organism evidence="5 6">
    <name type="scientific">Spraguea lophii (strain 42_110)</name>
    <name type="common">Microsporidian parasite</name>
    <dbReference type="NCBI Taxonomy" id="1358809"/>
    <lineage>
        <taxon>Eukaryota</taxon>
        <taxon>Fungi</taxon>
        <taxon>Fungi incertae sedis</taxon>
        <taxon>Microsporidia</taxon>
        <taxon>Spragueidae</taxon>
        <taxon>Spraguea</taxon>
    </lineage>
</organism>
<dbReference type="Pfam" id="PF13489">
    <property type="entry name" value="Methyltransf_23"/>
    <property type="match status" value="1"/>
</dbReference>
<dbReference type="GO" id="GO:0032259">
    <property type="term" value="P:methylation"/>
    <property type="evidence" value="ECO:0007669"/>
    <property type="project" value="UniProtKB-KW"/>
</dbReference>
<evidence type="ECO:0000256" key="3">
    <source>
        <dbReference type="ARBA" id="ARBA00022679"/>
    </source>
</evidence>
<evidence type="ECO:0000313" key="6">
    <source>
        <dbReference type="Proteomes" id="UP000014978"/>
    </source>
</evidence>
<accession>S7W939</accession>
<dbReference type="AlphaFoldDB" id="S7W939"/>
<evidence type="ECO:0000256" key="2">
    <source>
        <dbReference type="ARBA" id="ARBA00022603"/>
    </source>
</evidence>
<evidence type="ECO:0000256" key="1">
    <source>
        <dbReference type="ARBA" id="ARBA00009725"/>
    </source>
</evidence>
<dbReference type="EMBL" id="ATCN01000252">
    <property type="protein sequence ID" value="EPR79445.1"/>
    <property type="molecule type" value="Genomic_DNA"/>
</dbReference>
<comment type="caution">
    <text evidence="5">The sequence shown here is derived from an EMBL/GenBank/DDBJ whole genome shotgun (WGS) entry which is preliminary data.</text>
</comment>
<keyword evidence="2 4" id="KW-0489">Methyltransferase</keyword>
<dbReference type="CDD" id="cd02440">
    <property type="entry name" value="AdoMet_MTases"/>
    <property type="match status" value="1"/>
</dbReference>
<reference evidence="6" key="1">
    <citation type="journal article" date="2013" name="PLoS Genet.">
        <title>The genome of Spraguea lophii and the basis of host-microsporidian interactions.</title>
        <authorList>
            <person name="Campbell S.E."/>
            <person name="Williams T.A."/>
            <person name="Yousuf A."/>
            <person name="Soanes D.M."/>
            <person name="Paszkiewicz K.H."/>
            <person name="Williams B.A.P."/>
        </authorList>
    </citation>
    <scope>NUCLEOTIDE SEQUENCE [LARGE SCALE GENOMIC DNA]</scope>
    <source>
        <strain evidence="6">42_110</strain>
    </source>
</reference>
<protein>
    <recommendedName>
        <fullName evidence="4">tRNA N(3)-methylcytidine methyltransferase</fullName>
        <ecNumber evidence="4">2.1.1.-</ecNumber>
    </recommendedName>
</protein>
<dbReference type="PANTHER" id="PTHR22809">
    <property type="entry name" value="METHYLTRANSFERASE-RELATED"/>
    <property type="match status" value="1"/>
</dbReference>
<keyword evidence="3 4" id="KW-0808">Transferase</keyword>
<name>S7W939_SPRLO</name>
<dbReference type="VEuPathDB" id="MicrosporidiaDB:SLOPH_1350"/>